<dbReference type="InterPro" id="IPR002376">
    <property type="entry name" value="Formyl_transf_N"/>
</dbReference>
<dbReference type="UniPathway" id="UPA00074">
    <property type="reaction ID" value="UER00126"/>
</dbReference>
<feature type="active site" description="Proton donor" evidence="4">
    <location>
        <position position="106"/>
    </location>
</feature>
<accession>A0A1J1DXB6</accession>
<feature type="binding site" evidence="4">
    <location>
        <begin position="13"/>
        <end position="15"/>
    </location>
    <ligand>
        <name>N(1)-(5-phospho-beta-D-ribosyl)glycinamide</name>
        <dbReference type="ChEBI" id="CHEBI:143788"/>
    </ligand>
</feature>
<dbReference type="EC" id="2.1.2.2" evidence="4"/>
<dbReference type="HAMAP" id="MF_01930">
    <property type="entry name" value="PurN"/>
    <property type="match status" value="1"/>
</dbReference>
<dbReference type="OrthoDB" id="9806170at2"/>
<gene>
    <name evidence="4" type="primary">purN</name>
    <name evidence="6" type="ORF">JBKA6_0485</name>
</gene>
<feature type="binding site" evidence="4">
    <location>
        <position position="59"/>
    </location>
    <ligand>
        <name>(6R)-10-formyltetrahydrofolate</name>
        <dbReference type="ChEBI" id="CHEBI:195366"/>
    </ligand>
</feature>
<dbReference type="GO" id="GO:0005829">
    <property type="term" value="C:cytosol"/>
    <property type="evidence" value="ECO:0007669"/>
    <property type="project" value="TreeGrafter"/>
</dbReference>
<dbReference type="GO" id="GO:0006189">
    <property type="term" value="P:'de novo' IMP biosynthetic process"/>
    <property type="evidence" value="ECO:0007669"/>
    <property type="project" value="UniProtKB-UniRule"/>
</dbReference>
<comment type="caution">
    <text evidence="4">Lacks conserved residue(s) required for the propagation of feature annotation.</text>
</comment>
<dbReference type="Pfam" id="PF00551">
    <property type="entry name" value="Formyl_trans_N"/>
    <property type="match status" value="1"/>
</dbReference>
<dbReference type="SUPFAM" id="SSF53328">
    <property type="entry name" value="Formyltransferase"/>
    <property type="match status" value="1"/>
</dbReference>
<proteinExistence type="inferred from homology"/>
<comment type="pathway">
    <text evidence="1 4">Purine metabolism; IMP biosynthesis via de novo pathway; N(2)-formyl-N(1)-(5-phospho-D-ribosyl)glycinamide from N(1)-(5-phospho-D-ribosyl)glycinamide (10-formyl THF route): step 1/1.</text>
</comment>
<dbReference type="AlphaFoldDB" id="A0A1J1DXB6"/>
<keyword evidence="7" id="KW-1185">Reference proteome</keyword>
<evidence type="ECO:0000313" key="6">
    <source>
        <dbReference type="EMBL" id="BAV94498.1"/>
    </source>
</evidence>
<dbReference type="InterPro" id="IPR036477">
    <property type="entry name" value="Formyl_transf_N_sf"/>
</dbReference>
<comment type="catalytic activity">
    <reaction evidence="4">
        <text>N(1)-(5-phospho-beta-D-ribosyl)glycinamide + (6R)-10-formyltetrahydrofolate = N(2)-formyl-N(1)-(5-phospho-beta-D-ribosyl)glycinamide + (6S)-5,6,7,8-tetrahydrofolate + H(+)</text>
        <dbReference type="Rhea" id="RHEA:15053"/>
        <dbReference type="ChEBI" id="CHEBI:15378"/>
        <dbReference type="ChEBI" id="CHEBI:57453"/>
        <dbReference type="ChEBI" id="CHEBI:143788"/>
        <dbReference type="ChEBI" id="CHEBI:147286"/>
        <dbReference type="ChEBI" id="CHEBI:195366"/>
        <dbReference type="EC" id="2.1.2.2"/>
    </reaction>
</comment>
<sequence>MPKRIVIFASGSGSNAENIISFFREDKNVEVSLILTNNKSAGVIDRAERLGVECHIFDRDTLLNKTNLLIDKLKKVKTDLIVLAGFLLKIPKGLIEAFPNEIINIHPSLLPKYGGGGMYGMKVHESVIHAREKKSGITIHYINEYFDQGDILFQGETEIEESDTAYTLSEKIHELEHLYLPLIIKSLISRL</sequence>
<dbReference type="RefSeq" id="WP_096685536.1">
    <property type="nucleotide sequence ID" value="NZ_AP014564.1"/>
</dbReference>
<protein>
    <recommendedName>
        <fullName evidence="4">Phosphoribosylglycinamide formyltransferase</fullName>
        <ecNumber evidence="4">2.1.2.2</ecNumber>
    </recommendedName>
    <alternativeName>
        <fullName evidence="4">5'-phosphoribosylglycinamide transformylase</fullName>
    </alternativeName>
    <alternativeName>
        <fullName evidence="4">GAR transformylase</fullName>
        <shortName evidence="4">GART</shortName>
    </alternativeName>
</protein>
<reference evidence="6 7" key="1">
    <citation type="submission" date="2014-03" db="EMBL/GenBank/DDBJ databases">
        <title>complete genome sequence of Flavobacteriaceae bacterium JBKA-6.</title>
        <authorList>
            <person name="Takano T."/>
            <person name="Nakamura Y."/>
            <person name="Takuma S."/>
            <person name="Yasuike M."/>
            <person name="Matsuyama T."/>
            <person name="Sakai T."/>
            <person name="Fujiwara A."/>
            <person name="Kimoto K."/>
            <person name="Fukuda Y."/>
            <person name="Kondo H."/>
            <person name="Hirono I."/>
            <person name="Nakayasu C."/>
        </authorList>
    </citation>
    <scope>NUCLEOTIDE SEQUENCE [LARGE SCALE GENOMIC DNA]</scope>
    <source>
        <strain evidence="6 7">JBKA-6</strain>
    </source>
</reference>
<dbReference type="Gene3D" id="3.40.50.170">
    <property type="entry name" value="Formyl transferase, N-terminal domain"/>
    <property type="match status" value="1"/>
</dbReference>
<dbReference type="PANTHER" id="PTHR43369">
    <property type="entry name" value="PHOSPHORIBOSYLGLYCINAMIDE FORMYLTRANSFERASE"/>
    <property type="match status" value="1"/>
</dbReference>
<feature type="domain" description="Formyl transferase N-terminal" evidence="5">
    <location>
        <begin position="3"/>
        <end position="182"/>
    </location>
</feature>
<keyword evidence="3 4" id="KW-0658">Purine biosynthesis</keyword>
<comment type="similarity">
    <text evidence="4">Belongs to the GART family.</text>
</comment>
<evidence type="ECO:0000256" key="2">
    <source>
        <dbReference type="ARBA" id="ARBA00022679"/>
    </source>
</evidence>
<dbReference type="PANTHER" id="PTHR43369:SF2">
    <property type="entry name" value="PHOSPHORIBOSYLGLYCINAMIDE FORMYLTRANSFERASE"/>
    <property type="match status" value="1"/>
</dbReference>
<dbReference type="GO" id="GO:0004644">
    <property type="term" value="F:phosphoribosylglycinamide formyltransferase activity"/>
    <property type="evidence" value="ECO:0007669"/>
    <property type="project" value="UniProtKB-UniRule"/>
</dbReference>
<evidence type="ECO:0000256" key="3">
    <source>
        <dbReference type="ARBA" id="ARBA00022755"/>
    </source>
</evidence>
<feature type="binding site" evidence="4">
    <location>
        <position position="104"/>
    </location>
    <ligand>
        <name>(6R)-10-formyltetrahydrofolate</name>
        <dbReference type="ChEBI" id="CHEBI:195366"/>
    </ligand>
</feature>
<organism evidence="6 7">
    <name type="scientific">Ichthyobacterium seriolicida</name>
    <dbReference type="NCBI Taxonomy" id="242600"/>
    <lineage>
        <taxon>Bacteria</taxon>
        <taxon>Pseudomonadati</taxon>
        <taxon>Bacteroidota</taxon>
        <taxon>Flavobacteriia</taxon>
        <taxon>Flavobacteriales</taxon>
        <taxon>Ichthyobacteriaceae</taxon>
        <taxon>Ichthyobacterium</taxon>
    </lineage>
</organism>
<dbReference type="KEGG" id="ise:JBKA6_0485"/>
<feature type="site" description="Raises pKa of active site His" evidence="4">
    <location>
        <position position="147"/>
    </location>
</feature>
<dbReference type="CDD" id="cd08645">
    <property type="entry name" value="FMT_core_GART"/>
    <property type="match status" value="1"/>
</dbReference>
<comment type="function">
    <text evidence="4">Catalyzes the transfer of a formyl group from 10-formyltetrahydrofolate to 5-phospho-ribosyl-glycinamide (GAR), producing 5-phospho-ribosyl-N-formylglycinamide (FGAR) and tetrahydrofolate.</text>
</comment>
<dbReference type="InterPro" id="IPR004607">
    <property type="entry name" value="GART"/>
</dbReference>
<evidence type="ECO:0000313" key="7">
    <source>
        <dbReference type="Proteomes" id="UP000243197"/>
    </source>
</evidence>
<dbReference type="Proteomes" id="UP000243197">
    <property type="component" value="Chromosome"/>
</dbReference>
<evidence type="ECO:0000259" key="5">
    <source>
        <dbReference type="Pfam" id="PF00551"/>
    </source>
</evidence>
<evidence type="ECO:0000256" key="4">
    <source>
        <dbReference type="HAMAP-Rule" id="MF_01930"/>
    </source>
</evidence>
<name>A0A1J1DXB6_9FLAO</name>
<dbReference type="EMBL" id="AP014564">
    <property type="protein sequence ID" value="BAV94498.1"/>
    <property type="molecule type" value="Genomic_DNA"/>
</dbReference>
<keyword evidence="2 4" id="KW-0808">Transferase</keyword>
<evidence type="ECO:0000256" key="1">
    <source>
        <dbReference type="ARBA" id="ARBA00005054"/>
    </source>
</evidence>